<dbReference type="Pfam" id="PF22936">
    <property type="entry name" value="Pol_BBD"/>
    <property type="match status" value="1"/>
</dbReference>
<organism evidence="2 3">
    <name type="scientific">Elaeis guineensis var. tenera</name>
    <name type="common">Oil palm</name>
    <dbReference type="NCBI Taxonomy" id="51953"/>
    <lineage>
        <taxon>Eukaryota</taxon>
        <taxon>Viridiplantae</taxon>
        <taxon>Streptophyta</taxon>
        <taxon>Embryophyta</taxon>
        <taxon>Tracheophyta</taxon>
        <taxon>Spermatophyta</taxon>
        <taxon>Magnoliopsida</taxon>
        <taxon>Liliopsida</taxon>
        <taxon>Arecaceae</taxon>
        <taxon>Arecoideae</taxon>
        <taxon>Cocoseae</taxon>
        <taxon>Elaeidinae</taxon>
        <taxon>Elaeis</taxon>
    </lineage>
</organism>
<dbReference type="PANTHER" id="PTHR35317">
    <property type="entry name" value="OS04G0629600 PROTEIN"/>
    <property type="match status" value="1"/>
</dbReference>
<dbReference type="PANTHER" id="PTHR35317:SF28">
    <property type="entry name" value="ZINC FINGER, CCHC-TYPE, RIBONUCLEASE H-LIKE DOMAIN, GAG-PRE-INTEGRASE DOMAIN PROTEIN-RELATED"/>
    <property type="match status" value="1"/>
</dbReference>
<dbReference type="InterPro" id="IPR054722">
    <property type="entry name" value="PolX-like_BBD"/>
</dbReference>
<dbReference type="AlphaFoldDB" id="A0A8N4F6I4"/>
<dbReference type="OrthoDB" id="676285at2759"/>
<dbReference type="Proteomes" id="UP000504607">
    <property type="component" value="Chromosome 16"/>
</dbReference>
<sequence length="352" mass="40643">MSNNMQFSIPRLTTTNYENWSIQMKALLGSQDIWEVVEKGYEEPQNDRAQMAAQRTVLVDQRKKDKKILYFIYQGLDEVGFEKIAFATNSKQAWEILENAHKGVEKVKKVRLQMLRGKFETLKMKEGESISNYFTKVLSNVNQMKRNGENVEDKRVVKKILRSLDQKFDYVVAAIEESKDVDTMTVDELMVMDEAVDEDEVRLDMAKEEETQESYLMKKAHKVPLAKEGNEVSQEEDEECYHNENNQMHEKVNYAKKEEGEDGILLLAEKGEEASNENIWYLDTGASNHMCGYKHMFKELDETVEGNVSFGDTSKVQVKGIANEADKWLDGEKVIICQTEIPLSIMLCIWSQ</sequence>
<evidence type="ECO:0000313" key="3">
    <source>
        <dbReference type="RefSeq" id="XP_029124449.1"/>
    </source>
</evidence>
<evidence type="ECO:0000313" key="2">
    <source>
        <dbReference type="Proteomes" id="UP000504607"/>
    </source>
</evidence>
<dbReference type="Pfam" id="PF14223">
    <property type="entry name" value="Retrotran_gag_2"/>
    <property type="match status" value="1"/>
</dbReference>
<accession>A0A8N4F6I4</accession>
<reference evidence="3" key="1">
    <citation type="submission" date="2025-08" db="UniProtKB">
        <authorList>
            <consortium name="RefSeq"/>
        </authorList>
    </citation>
    <scope>IDENTIFICATION</scope>
</reference>
<evidence type="ECO:0000259" key="1">
    <source>
        <dbReference type="Pfam" id="PF22936"/>
    </source>
</evidence>
<feature type="domain" description="Retrovirus-related Pol polyprotein from transposon TNT 1-94-like beta-barrel" evidence="1">
    <location>
        <begin position="280"/>
        <end position="332"/>
    </location>
</feature>
<proteinExistence type="predicted"/>
<protein>
    <submittedName>
        <fullName evidence="3">Uncharacterized protein LOC114914862</fullName>
    </submittedName>
</protein>
<keyword evidence="2" id="KW-1185">Reference proteome</keyword>
<name>A0A8N4F6I4_ELAGV</name>
<dbReference type="RefSeq" id="XP_029124449.1">
    <property type="nucleotide sequence ID" value="XM_029268616.1"/>
</dbReference>
<gene>
    <name evidence="3" type="primary">LOC114914862</name>
</gene>